<keyword evidence="4" id="KW-1185">Reference proteome</keyword>
<protein>
    <submittedName>
        <fullName evidence="2">Uncharacterized protein</fullName>
    </submittedName>
</protein>
<comment type="caution">
    <text evidence="2">The sequence shown here is derived from an EMBL/GenBank/DDBJ whole genome shotgun (WGS) entry which is preliminary data.</text>
</comment>
<gene>
    <name evidence="1" type="ORF">Q5I04_01725</name>
    <name evidence="2" type="ORF">Q5I06_01725</name>
</gene>
<reference evidence="1" key="2">
    <citation type="submission" date="2023-07" db="EMBL/GenBank/DDBJ databases">
        <authorList>
            <person name="Aydin F."/>
            <person name="Tarhane S."/>
            <person name="Saticioglu I.B."/>
            <person name="Karakaya E."/>
            <person name="Abay S."/>
            <person name="Guran O."/>
            <person name="Bozkurt E."/>
            <person name="Uzum N."/>
            <person name="Olgun K."/>
            <person name="Jablonski D."/>
        </authorList>
    </citation>
    <scope>NUCLEOTIDE SEQUENCE</scope>
    <source>
        <strain evidence="1">Faydin-H75</strain>
    </source>
</reference>
<dbReference type="EMBL" id="JAUYZK010000002">
    <property type="protein sequence ID" value="MDP2538505.1"/>
    <property type="molecule type" value="Genomic_DNA"/>
</dbReference>
<reference evidence="2 4" key="1">
    <citation type="submission" date="2023-07" db="EMBL/GenBank/DDBJ databases">
        <title>Unpublished Manusciprt.</title>
        <authorList>
            <person name="Aydin F."/>
            <person name="Tarhane S."/>
            <person name="Saticioglu I.B."/>
            <person name="Karakaya E."/>
            <person name="Abay S."/>
            <person name="Guran O."/>
            <person name="Bozkurt E."/>
            <person name="Uzum N."/>
            <person name="Olgun K."/>
            <person name="Jablonski D."/>
        </authorList>
    </citation>
    <scope>NUCLEOTIDE SEQUENCE</scope>
    <source>
        <strain evidence="4">faydin-H75</strain>
        <strain evidence="2">Faydin-H76</strain>
    </source>
</reference>
<evidence type="ECO:0000313" key="4">
    <source>
        <dbReference type="Proteomes" id="UP001240777"/>
    </source>
</evidence>
<evidence type="ECO:0000313" key="1">
    <source>
        <dbReference type="EMBL" id="MDO7252638.1"/>
    </source>
</evidence>
<reference evidence="1 3" key="3">
    <citation type="journal article" date="2024" name="Syst. Appl. Microbiol.">
        <title>Helicobacter cappadocius sp. nov., from lizards: The first psychrotrophic Helicobacter species.</title>
        <authorList>
            <person name="Aydin F."/>
            <person name="Tarhane S."/>
            <person name="Karakaya E."/>
            <person name="Abay S."/>
            <person name="Kayman T."/>
            <person name="Guran O."/>
            <person name="Bozkurt E."/>
            <person name="Uzum N."/>
            <person name="Avci A."/>
            <person name="Olgun K."/>
            <person name="Jablonski D."/>
            <person name="Guran C."/>
            <person name="Burcin Saticioglu I."/>
        </authorList>
    </citation>
    <scope>NUCLEOTIDE SEQUENCE [LARGE SCALE GENOMIC DNA]</scope>
    <source>
        <strain evidence="1">Faydin-H75</strain>
        <strain evidence="3">faydin-H76</strain>
    </source>
</reference>
<dbReference type="AlphaFoldDB" id="A0AA90TEE5"/>
<dbReference type="RefSeq" id="WP_305516480.1">
    <property type="nucleotide sequence ID" value="NZ_JAUPEV010000002.1"/>
</dbReference>
<proteinExistence type="predicted"/>
<name>A0AA90TEE5_9HELI</name>
<dbReference type="EMBL" id="JAUPEV010000002">
    <property type="protein sequence ID" value="MDO7252638.1"/>
    <property type="molecule type" value="Genomic_DNA"/>
</dbReference>
<dbReference type="Proteomes" id="UP001240777">
    <property type="component" value="Unassembled WGS sequence"/>
</dbReference>
<sequence>MTEKIKFTYLQKLLIKWQTRSLGPKIDTLMLVLSVLVYMGRPNLEAQFEQARIIISKMVKPSNLASKIFDRIVICVSDYARDEKLYMQDRDRAFNAVVQDIQFYSIVLDILKDKGYETQRDIIRSVIQKAYDEEYIISNENKRMLEYQERTFRQ</sequence>
<evidence type="ECO:0000313" key="3">
    <source>
        <dbReference type="Proteomes" id="UP001177258"/>
    </source>
</evidence>
<dbReference type="Proteomes" id="UP001177258">
    <property type="component" value="Unassembled WGS sequence"/>
</dbReference>
<evidence type="ECO:0000313" key="2">
    <source>
        <dbReference type="EMBL" id="MDP2538505.1"/>
    </source>
</evidence>
<organism evidence="2 3">
    <name type="scientific">Helicobacter cappadocius</name>
    <dbReference type="NCBI Taxonomy" id="3063998"/>
    <lineage>
        <taxon>Bacteria</taxon>
        <taxon>Pseudomonadati</taxon>
        <taxon>Campylobacterota</taxon>
        <taxon>Epsilonproteobacteria</taxon>
        <taxon>Campylobacterales</taxon>
        <taxon>Helicobacteraceae</taxon>
        <taxon>Helicobacter</taxon>
    </lineage>
</organism>
<accession>A0AA90TEE5</accession>